<dbReference type="OrthoDB" id="3041941at2759"/>
<reference evidence="2" key="1">
    <citation type="submission" date="2020-05" db="EMBL/GenBank/DDBJ databases">
        <title>Mycena genomes resolve the evolution of fungal bioluminescence.</title>
        <authorList>
            <person name="Tsai I.J."/>
        </authorList>
    </citation>
    <scope>NUCLEOTIDE SEQUENCE</scope>
    <source>
        <strain evidence="2">CCC161011</strain>
    </source>
</reference>
<accession>A0A8H7D398</accession>
<keyword evidence="1" id="KW-0732">Signal</keyword>
<organism evidence="2 3">
    <name type="scientific">Mycena venus</name>
    <dbReference type="NCBI Taxonomy" id="2733690"/>
    <lineage>
        <taxon>Eukaryota</taxon>
        <taxon>Fungi</taxon>
        <taxon>Dikarya</taxon>
        <taxon>Basidiomycota</taxon>
        <taxon>Agaricomycotina</taxon>
        <taxon>Agaricomycetes</taxon>
        <taxon>Agaricomycetidae</taxon>
        <taxon>Agaricales</taxon>
        <taxon>Marasmiineae</taxon>
        <taxon>Mycenaceae</taxon>
        <taxon>Mycena</taxon>
    </lineage>
</organism>
<comment type="caution">
    <text evidence="2">The sequence shown here is derived from an EMBL/GenBank/DDBJ whole genome shotgun (WGS) entry which is preliminary data.</text>
</comment>
<dbReference type="EMBL" id="JACAZI010000005">
    <property type="protein sequence ID" value="KAF7360534.1"/>
    <property type="molecule type" value="Genomic_DNA"/>
</dbReference>
<gene>
    <name evidence="2" type="ORF">MVEN_00784400</name>
</gene>
<dbReference type="SUPFAM" id="SSF52047">
    <property type="entry name" value="RNI-like"/>
    <property type="match status" value="1"/>
</dbReference>
<evidence type="ECO:0000313" key="2">
    <source>
        <dbReference type="EMBL" id="KAF7360534.1"/>
    </source>
</evidence>
<keyword evidence="3" id="KW-1185">Reference proteome</keyword>
<feature type="chain" id="PRO_5034688345" evidence="1">
    <location>
        <begin position="24"/>
        <end position="448"/>
    </location>
</feature>
<feature type="signal peptide" evidence="1">
    <location>
        <begin position="1"/>
        <end position="23"/>
    </location>
</feature>
<protein>
    <submittedName>
        <fullName evidence="2">F-box domain-containing protein</fullName>
    </submittedName>
</protein>
<dbReference type="Gene3D" id="3.80.10.10">
    <property type="entry name" value="Ribonuclease Inhibitor"/>
    <property type="match status" value="1"/>
</dbReference>
<evidence type="ECO:0000313" key="3">
    <source>
        <dbReference type="Proteomes" id="UP000620124"/>
    </source>
</evidence>
<dbReference type="Proteomes" id="UP000620124">
    <property type="component" value="Unassembled WGS sequence"/>
</dbReference>
<sequence length="448" mass="49574">MNGQASTSISSLASELLVAIAAAGQESDRALNENEAFKPEWVLSHTSSRFREAMIDTPALWTLVEVDLDAEGSVEIAKLYLERSRVCKIRANLCHAQNLSPDADADDVPPVITERFRQIIPHIHRIWWLSIALAPEWAELLLAPLRDMTAPNLQHLEVSNEIEDRLYRVGSCRPIELFSSGAPRLTFVKLVGFVPFPMPGPPWIASLKHLELRNVEADGPYFVELATQCISLAHLSLDMRDIPIEGEQLDIPSLKSLHIAILDGEDDTFLSEMVDVFNTPALTELLISNAHGEQIFPLFNSTSLPHASFPALTSLCFSHGHGCSCEEDSDEMDDLHTISAPPLELFPSLSSLTLINQCFTANLVKDILGPHVEPWPLLQTIALSPMEGSLEAVSDALRIAIHSKQQSGQVLPKFRLAPALASLEDWQDLGADVEVFDPWDILHTFWSP</sequence>
<dbReference type="InterPro" id="IPR032675">
    <property type="entry name" value="LRR_dom_sf"/>
</dbReference>
<dbReference type="AlphaFoldDB" id="A0A8H7D398"/>
<name>A0A8H7D398_9AGAR</name>
<evidence type="ECO:0000256" key="1">
    <source>
        <dbReference type="SAM" id="SignalP"/>
    </source>
</evidence>
<proteinExistence type="predicted"/>